<sequence>MSITTKGIAVVTGAAQGIGRAIALRLARDGYDISVNDLNTNKKNLETVTNEITGVGRRVYPFIGDVSKEEDVKNLVSKTAKELGSVDVMVANAGIEHWQPIIESFKLLSAYSASKFAVRGLTQTAALELGKYGITVNAYAPGIIDTSMFDSLDKFLSKEDGKEAGFYKKYYVDTPPIHRLGTPEDIAAVVSFLASKDASFITGQSISTNGGLYFD</sequence>
<protein>
    <recommendedName>
        <fullName evidence="2">3-oxoacyl-[acyl-carrier-protein] reductase</fullName>
        <ecNumber evidence="2">1.1.1.100</ecNumber>
    </recommendedName>
</protein>
<comment type="caution">
    <text evidence="4">The sequence shown here is derived from an EMBL/GenBank/DDBJ whole genome shotgun (WGS) entry which is preliminary data.</text>
</comment>
<name>A0A286U6N6_9AGAM</name>
<dbReference type="PANTHER" id="PTHR42879:SF2">
    <property type="entry name" value="3-OXOACYL-[ACYL-CARRIER-PROTEIN] REDUCTASE FABG"/>
    <property type="match status" value="1"/>
</dbReference>
<organism evidence="4 5">
    <name type="scientific">Pyrrhoderma noxium</name>
    <dbReference type="NCBI Taxonomy" id="2282107"/>
    <lineage>
        <taxon>Eukaryota</taxon>
        <taxon>Fungi</taxon>
        <taxon>Dikarya</taxon>
        <taxon>Basidiomycota</taxon>
        <taxon>Agaricomycotina</taxon>
        <taxon>Agaricomycetes</taxon>
        <taxon>Hymenochaetales</taxon>
        <taxon>Hymenochaetaceae</taxon>
        <taxon>Pyrrhoderma</taxon>
    </lineage>
</organism>
<dbReference type="InterPro" id="IPR036291">
    <property type="entry name" value="NAD(P)-bd_dom_sf"/>
</dbReference>
<dbReference type="EMBL" id="NBII01000010">
    <property type="protein sequence ID" value="PAV15235.1"/>
    <property type="molecule type" value="Genomic_DNA"/>
</dbReference>
<dbReference type="STRING" id="2282107.A0A286U6N6"/>
<dbReference type="InterPro" id="IPR050259">
    <property type="entry name" value="SDR"/>
</dbReference>
<dbReference type="GO" id="GO:0004316">
    <property type="term" value="F:3-oxoacyl-[acyl-carrier-protein] reductase (NADPH) activity"/>
    <property type="evidence" value="ECO:0007669"/>
    <property type="project" value="UniProtKB-EC"/>
</dbReference>
<dbReference type="PRINTS" id="PR00081">
    <property type="entry name" value="GDHRDH"/>
</dbReference>
<comment type="similarity">
    <text evidence="1">Belongs to the short-chain dehydrogenases/reductases (SDR) family.</text>
</comment>
<dbReference type="EC" id="1.1.1.100" evidence="2"/>
<evidence type="ECO:0000256" key="2">
    <source>
        <dbReference type="ARBA" id="ARBA00012948"/>
    </source>
</evidence>
<dbReference type="Proteomes" id="UP000217199">
    <property type="component" value="Unassembled WGS sequence"/>
</dbReference>
<evidence type="ECO:0000256" key="1">
    <source>
        <dbReference type="ARBA" id="ARBA00006484"/>
    </source>
</evidence>
<dbReference type="OrthoDB" id="498125at2759"/>
<keyword evidence="5" id="KW-1185">Reference proteome</keyword>
<reference evidence="4 5" key="1">
    <citation type="journal article" date="2017" name="Mol. Ecol.">
        <title>Comparative and population genomic landscape of Phellinus noxius: A hypervariable fungus causing root rot in trees.</title>
        <authorList>
            <person name="Chung C.L."/>
            <person name="Lee T.J."/>
            <person name="Akiba M."/>
            <person name="Lee H.H."/>
            <person name="Kuo T.H."/>
            <person name="Liu D."/>
            <person name="Ke H.M."/>
            <person name="Yokoi T."/>
            <person name="Roa M.B."/>
            <person name="Lu M.J."/>
            <person name="Chang Y.Y."/>
            <person name="Ann P.J."/>
            <person name="Tsai J.N."/>
            <person name="Chen C.Y."/>
            <person name="Tzean S.S."/>
            <person name="Ota Y."/>
            <person name="Hattori T."/>
            <person name="Sahashi N."/>
            <person name="Liou R.F."/>
            <person name="Kikuchi T."/>
            <person name="Tsai I.J."/>
        </authorList>
    </citation>
    <scope>NUCLEOTIDE SEQUENCE [LARGE SCALE GENOMIC DNA]</scope>
    <source>
        <strain evidence="4 5">FFPRI411160</strain>
    </source>
</reference>
<dbReference type="Gene3D" id="3.40.50.720">
    <property type="entry name" value="NAD(P)-binding Rossmann-like Domain"/>
    <property type="match status" value="2"/>
</dbReference>
<dbReference type="Pfam" id="PF13561">
    <property type="entry name" value="adh_short_C2"/>
    <property type="match status" value="1"/>
</dbReference>
<comment type="catalytic activity">
    <reaction evidence="3">
        <text>a (3R)-hydroxyacyl-[ACP] + NADP(+) = a 3-oxoacyl-[ACP] + NADPH + H(+)</text>
        <dbReference type="Rhea" id="RHEA:17397"/>
        <dbReference type="Rhea" id="RHEA-COMP:9916"/>
        <dbReference type="Rhea" id="RHEA-COMP:9945"/>
        <dbReference type="ChEBI" id="CHEBI:15378"/>
        <dbReference type="ChEBI" id="CHEBI:57783"/>
        <dbReference type="ChEBI" id="CHEBI:58349"/>
        <dbReference type="ChEBI" id="CHEBI:78776"/>
        <dbReference type="ChEBI" id="CHEBI:78827"/>
        <dbReference type="EC" id="1.1.1.100"/>
    </reaction>
</comment>
<proteinExistence type="inferred from homology"/>
<dbReference type="InParanoid" id="A0A286U6N6"/>
<evidence type="ECO:0000313" key="5">
    <source>
        <dbReference type="Proteomes" id="UP000217199"/>
    </source>
</evidence>
<gene>
    <name evidence="4" type="ORF">PNOK_0899600</name>
</gene>
<dbReference type="SUPFAM" id="SSF51735">
    <property type="entry name" value="NAD(P)-binding Rossmann-fold domains"/>
    <property type="match status" value="1"/>
</dbReference>
<dbReference type="FunCoup" id="A0A286U6N6">
    <property type="interactions" value="18"/>
</dbReference>
<accession>A0A286U6N6</accession>
<dbReference type="InterPro" id="IPR002347">
    <property type="entry name" value="SDR_fam"/>
</dbReference>
<dbReference type="Pfam" id="PF00106">
    <property type="entry name" value="adh_short"/>
    <property type="match status" value="1"/>
</dbReference>
<dbReference type="AlphaFoldDB" id="A0A286U6N6"/>
<dbReference type="PANTHER" id="PTHR42879">
    <property type="entry name" value="3-OXOACYL-(ACYL-CARRIER-PROTEIN) REDUCTASE"/>
    <property type="match status" value="1"/>
</dbReference>
<evidence type="ECO:0000256" key="3">
    <source>
        <dbReference type="ARBA" id="ARBA00048508"/>
    </source>
</evidence>
<evidence type="ECO:0000313" key="4">
    <source>
        <dbReference type="EMBL" id="PAV15235.1"/>
    </source>
</evidence>